<dbReference type="OrthoDB" id="415907at2759"/>
<dbReference type="Proteomes" id="UP000604046">
    <property type="component" value="Unassembled WGS sequence"/>
</dbReference>
<proteinExistence type="predicted"/>
<evidence type="ECO:0000313" key="1">
    <source>
        <dbReference type="EMBL" id="CAE7435844.1"/>
    </source>
</evidence>
<reference evidence="1" key="1">
    <citation type="submission" date="2021-02" db="EMBL/GenBank/DDBJ databases">
        <authorList>
            <person name="Dougan E. K."/>
            <person name="Rhodes N."/>
            <person name="Thang M."/>
            <person name="Chan C."/>
        </authorList>
    </citation>
    <scope>NUCLEOTIDE SEQUENCE</scope>
</reference>
<gene>
    <name evidence="1" type="primary">PAP18</name>
    <name evidence="1" type="ORF">SNAT2548_LOCUS23680</name>
</gene>
<sequence length="3061" mass="328551">MEQMRISWSDPWQVTYSSSGAVLAVQNLSCQSRSPEVSEFLCLNADRCDLGDDSVPLSSQALASLPRARGDLLGNESFKAYTIRVCLCPIVGNCLQPEFFVQEVGIVHFFAAYLCLHPGDAESEDRCLGSFSAAAAFYPIQIHVHCPSDVCKLVPDTAGSRLKLTSPSPDNFRPSWDPTTGCRTAFQTPLQTQPANCIDPSYCVLSGGTREDLKSFGGGPEGPFQFLGDRPLHGRRTFHSAVSFDICFCLSDCRSTLTVPSYFKVGEMSIVPLRLLGPSLLLQVPRRVGVLRLQRVEADIISFQPPPQSVPPAGTEEAYVKLLADDAHQVHDRECGLMPYASYINQSSPEFHLLSISSNDFAQLDEADGAVEAVIRARFRGEPDLANTSHLVFNESLMFLRPGRVAVCYCGVDVAGACRPSFWRLLTHLTVRGPKLLRDLAPYQRWTVSPDVVFSLELLGWGLVATDQILILQPGASCVDDVPSIEDSILRSCPRNCSRFHDGSNGSTPGVALHVLSDSSVPCGGAAEDLGLCPHVFVEAVEVRANGETSEAFLSFSSSPGLMTGDIVSLGNQLACSAESLESGTCSVEDEEELRGVLTAAGSSSGAGDPSFSTFSGDSHYLVGRTVTSTPDKQTFAIDVTWPSARLPVFEVLGAGQWTRHSRAETARELRATHAASELPVCWKPWNGPPVMAGSLSVEEPAEAECQIFLTATGRHQAAPVLITYKTGDLVLDGSVNQMRLEFPAASLLGLRRATDETDVMDELAGDTSAEGAKQAWCGFLLKEIASDGVDGFPLPHGCYLQRPTADSWVFGLVFRPGVLLKPQQRYHLVVNAVIGELAEQGDEVLRILVMDDVELKPFHVVERGRCILRSSPQVPATTAGEPDLQNCAILGGTNGILDLGSELATLRLKLQAGTALRAITASSHLRLFLWPLLGWHLRTGTCDATCSDHTGYCGVVTRMDCTTFSVSSSWPRPNAVRITLPSDLGDMYGGVQSIFEVFNLAPPAGGLFPGRCGVQVTLPSDAAPSYRATSGDFIYRRPTAVAGLLSTAGNERPFQAQEGNTLYVKIRLGATLLSELTDFAATLEVQPPWGYRCSAAEVPEALPSLVEGGSLLGSLQEDGWSSGSQSCFFNLRAGFAIFAGTAFMVRLKVNNPVVPLPRDDPLNAWHLGMESMGSSLSRRKFNASEAFSESLVFGENYTSSVAVLGRLTAVSLQPQGYQPAPSASISGSGTGTVSTVIHVFFRTAQMLVAGGKVLLQAPSGYDFGAVCQVSDLPKDGHHSHYYSIGGDHVTRRLPFVVCAGQQTFNSGFDLALVQLSTRLFAEEMYGWQILVDPPRLSSTLDGDWLIFTEASGQIDGATVSSGTHGGSYISYQLYYRSLASMQFHVSDLKPQELTGKEAILHLLFRLGGIVLNSVLRVTLPIGFIFNFPDASFIATAGNASHIPSLEEALQVPGATIDWPAGLPQQALNVLTFSSASYHPLETYGFLAPVAVPSRSPTESTNSFILEVGYDEEVLSASWDLVRTTGCASDCQASSSETPFQYSQSLADASALQQLRETCREACLLRHGCAEIEITFASLDATCSLCSYMSCERVERFDAELHVLVSLTRPAASIQAAPLVRALLDAEVSFRTQRVAAVSVVRFRIRLVTAVPAPRGALLIQGPEGFFFSEQCQPVDVPPETPDSLVIRSIGDGRIGCTFFRLAGIPRIQLQPGASDLLPGLYLFELPVQNPVALGTETELNAQCGALQCWSFTAVEDASASVLEEVDQRLVVASPPLLEKMALAGLQEVPVPQRVSTNRNDQPSAVNNLIFFFALTVQLFQDTASFQLTAPDGFVFFEDCSEGFVVAEDLVFGSGQAFPSDLHALPAGSAVQCVGKGEVAEATLAPARLAANTKYAFRIRVMNPPVPSTLNPTWSLTLANEASELFDSFPLWQIQGLFLSPPVPANLSSETEVFPQSCFFQAASALNMPPVRVRFRPRSAFQELQMEAPEGWTFLPELYCAFGLDGWVVRFDASIGGNTTCQGVGRQLAVRVASTEDSWSGVSFYELWVAVKPPSLQTDAAVWRLQTFRLDVPADAEVISRLIYDVGIVPGVHVHQRMASWVVINRGNEYLGDTILDLTFVIVLNSPVLADDELMFTAPSGFKLAANLMSGECQQLQVFTGDIPDASGCGHNAGHLLAVASHSASCSTRSLILHINSSWAESIGASIQLNLQAVSASVPPAEEDNFWSASLWRNASVVEGSDLMSWRVIPQVQQPSLQPAIGSRQAAGAYPVQLEFSFVTRAAADRWCLKALQPSAFNFSASMLLSATEARLLPGDAGVQLALSSQLLISIGEVGSYTSMLPQRKYVFMLSNVRLPTLAGIVFFEAHTYDSSGALSNSGKAVEAFAVLGKVEVSDLQVFPWLPETVHEAASALLGSLPPRPGDQALVHISLWLNALSGETLRVSAGDLLLKEMFLKDAQSNNQLRTSTAVSSPSGSDLVAEFLGAVNDDVKHDLEVQLALPADLTGGAGAAPVWRIEVVSDAPNQSDVVLSTNDGDFSPSLSLSYAFQVSISPVAVAPNSEVVLSVSIDPSDAQITHVDLLAPLGVTFPTNCLAASSRSVLSCSAEQAEHYAGRMQLTLTLTLAATMERSVMDDISIKAQNPASTNPDEWNRWLGIGRFGQVEVGWAESDSDYGVASMVASLDYPSEPGNLSLLLTVEVSSRAVADLQASGAEALLELRYRGNSLAAGTSSIGENVGANQTPETTQAEQVQFRCDLGDPPEDNGWRQEGLFWYRSGGWSPLTLPPAADMTMQPCSAAGTSTIVFRITDLTPGTVSLTIEAVLILPDGVSLDTNAVARWDVTLSASGGSIVDMYPGLEAKGWWDNPWALRPLLLSWEGTSSPGAKVPVHILFRKQDGDAPGMMCLESPSTFGQGADSGAGFGISMAQNTGAMTESLGLLPDGWAWIKEAEVDTGSICLLTDAANITNSASGTRFSFTVLVSLPDNNNNWPVDKFWQLRFCRLTCANSSSGEVDTFYMSGFLQGEVYPGWEPVQTNGNVEGRSTWLGLVAAMGALVLGIHVQT</sequence>
<dbReference type="EMBL" id="CAJNDS010002329">
    <property type="protein sequence ID" value="CAE7435844.1"/>
    <property type="molecule type" value="Genomic_DNA"/>
</dbReference>
<protein>
    <submittedName>
        <fullName evidence="1">PAP18 protein</fullName>
    </submittedName>
</protein>
<evidence type="ECO:0000313" key="2">
    <source>
        <dbReference type="Proteomes" id="UP000604046"/>
    </source>
</evidence>
<accession>A0A812RER6</accession>
<keyword evidence="2" id="KW-1185">Reference proteome</keyword>
<organism evidence="1 2">
    <name type="scientific">Symbiodinium natans</name>
    <dbReference type="NCBI Taxonomy" id="878477"/>
    <lineage>
        <taxon>Eukaryota</taxon>
        <taxon>Sar</taxon>
        <taxon>Alveolata</taxon>
        <taxon>Dinophyceae</taxon>
        <taxon>Suessiales</taxon>
        <taxon>Symbiodiniaceae</taxon>
        <taxon>Symbiodinium</taxon>
    </lineage>
</organism>
<comment type="caution">
    <text evidence="1">The sequence shown here is derived from an EMBL/GenBank/DDBJ whole genome shotgun (WGS) entry which is preliminary data.</text>
</comment>
<name>A0A812RER6_9DINO</name>